<feature type="transmembrane region" description="Helical" evidence="1">
    <location>
        <begin position="25"/>
        <end position="43"/>
    </location>
</feature>
<dbReference type="EMBL" id="MU254009">
    <property type="protein sequence ID" value="KAG9243054.1"/>
    <property type="molecule type" value="Genomic_DNA"/>
</dbReference>
<sequence length="108" mass="11728">MLKVSILSCLSTSPAYSIPNDRLLLYVIAVFNVGAVYPLAITVSVDLRGLIGGIANYGLVLLCTLTSIVELQRPTPEYTNQQAPSAQTTLTLISRRMILCLRGFLKCP</sequence>
<keyword evidence="3" id="KW-1185">Reference proteome</keyword>
<dbReference type="AlphaFoldDB" id="A0A9P7Z073"/>
<feature type="transmembrane region" description="Helical" evidence="1">
    <location>
        <begin position="50"/>
        <end position="69"/>
    </location>
</feature>
<accession>A0A9P7Z073</accession>
<proteinExistence type="predicted"/>
<keyword evidence="1" id="KW-0472">Membrane</keyword>
<evidence type="ECO:0000256" key="1">
    <source>
        <dbReference type="SAM" id="Phobius"/>
    </source>
</evidence>
<comment type="caution">
    <text evidence="2">The sequence shown here is derived from an EMBL/GenBank/DDBJ whole genome shotgun (WGS) entry which is preliminary data.</text>
</comment>
<gene>
    <name evidence="2" type="ORF">BJ878DRAFT_512500</name>
</gene>
<protein>
    <submittedName>
        <fullName evidence="2">Uncharacterized protein</fullName>
    </submittedName>
</protein>
<evidence type="ECO:0000313" key="2">
    <source>
        <dbReference type="EMBL" id="KAG9243054.1"/>
    </source>
</evidence>
<dbReference type="Proteomes" id="UP000887226">
    <property type="component" value="Unassembled WGS sequence"/>
</dbReference>
<keyword evidence="1" id="KW-0812">Transmembrane</keyword>
<evidence type="ECO:0000313" key="3">
    <source>
        <dbReference type="Proteomes" id="UP000887226"/>
    </source>
</evidence>
<reference evidence="2" key="1">
    <citation type="journal article" date="2021" name="IMA Fungus">
        <title>Genomic characterization of three marine fungi, including Emericellopsis atlantica sp. nov. with signatures of a generalist lifestyle and marine biomass degradation.</title>
        <authorList>
            <person name="Hagestad O.C."/>
            <person name="Hou L."/>
            <person name="Andersen J.H."/>
            <person name="Hansen E.H."/>
            <person name="Altermark B."/>
            <person name="Li C."/>
            <person name="Kuhnert E."/>
            <person name="Cox R.J."/>
            <person name="Crous P.W."/>
            <person name="Spatafora J.W."/>
            <person name="Lail K."/>
            <person name="Amirebrahimi M."/>
            <person name="Lipzen A."/>
            <person name="Pangilinan J."/>
            <person name="Andreopoulos W."/>
            <person name="Hayes R.D."/>
            <person name="Ng V."/>
            <person name="Grigoriev I.V."/>
            <person name="Jackson S.A."/>
            <person name="Sutton T.D.S."/>
            <person name="Dobson A.D.W."/>
            <person name="Rama T."/>
        </authorList>
    </citation>
    <scope>NUCLEOTIDE SEQUENCE</scope>
    <source>
        <strain evidence="2">TRa3180A</strain>
    </source>
</reference>
<name>A0A9P7Z073_9HELO</name>
<organism evidence="2 3">
    <name type="scientific">Calycina marina</name>
    <dbReference type="NCBI Taxonomy" id="1763456"/>
    <lineage>
        <taxon>Eukaryota</taxon>
        <taxon>Fungi</taxon>
        <taxon>Dikarya</taxon>
        <taxon>Ascomycota</taxon>
        <taxon>Pezizomycotina</taxon>
        <taxon>Leotiomycetes</taxon>
        <taxon>Helotiales</taxon>
        <taxon>Pezizellaceae</taxon>
        <taxon>Calycina</taxon>
    </lineage>
</organism>
<keyword evidence="1" id="KW-1133">Transmembrane helix</keyword>